<dbReference type="Pfam" id="PF00296">
    <property type="entry name" value="Bac_luciferase"/>
    <property type="match status" value="1"/>
</dbReference>
<sequence>MTVDIGRIGVWSGVFDAHPMSAVQDACVEIEAMGYSTVWLPEAVGRDPFVAAGACLAATSTLRLATGIANIYARDPMTTVACQRTLAEAYPGRFMLGLGVSHHHLVERLRKHDYSKPLAYMQEYLKAMDEAMFVAVGPDEDPGRVIAALGPKMLKTAATQCTGAHPYLTTPEHTLRAREVMGEGALLAPEQMVVVETDPEKARSVGRKSLAIYLRAPNYQRNLLTLGFDESDWADPNNASERLVDGLVAWGTPEQIKVRVDAHLAAGADHVCIQTLRDDTRMPLDEWRAMAEVLN</sequence>
<dbReference type="Gene3D" id="3.20.20.30">
    <property type="entry name" value="Luciferase-like domain"/>
    <property type="match status" value="1"/>
</dbReference>
<dbReference type="EMBL" id="CAFBLK010000066">
    <property type="protein sequence ID" value="CAB4862889.1"/>
    <property type="molecule type" value="Genomic_DNA"/>
</dbReference>
<accession>A0A6J7D3A1</accession>
<evidence type="ECO:0000313" key="2">
    <source>
        <dbReference type="EMBL" id="CAB4862889.1"/>
    </source>
</evidence>
<dbReference type="PANTHER" id="PTHR43244">
    <property type="match status" value="1"/>
</dbReference>
<dbReference type="InterPro" id="IPR036661">
    <property type="entry name" value="Luciferase-like_sf"/>
</dbReference>
<proteinExistence type="predicted"/>
<protein>
    <submittedName>
        <fullName evidence="2">Unannotated protein</fullName>
    </submittedName>
</protein>
<dbReference type="AlphaFoldDB" id="A0A6J7D3A1"/>
<evidence type="ECO:0000259" key="1">
    <source>
        <dbReference type="Pfam" id="PF00296"/>
    </source>
</evidence>
<dbReference type="InterPro" id="IPR050564">
    <property type="entry name" value="F420-G6PD/mer"/>
</dbReference>
<organism evidence="2">
    <name type="scientific">freshwater metagenome</name>
    <dbReference type="NCBI Taxonomy" id="449393"/>
    <lineage>
        <taxon>unclassified sequences</taxon>
        <taxon>metagenomes</taxon>
        <taxon>ecological metagenomes</taxon>
    </lineage>
</organism>
<dbReference type="GO" id="GO:0016705">
    <property type="term" value="F:oxidoreductase activity, acting on paired donors, with incorporation or reduction of molecular oxygen"/>
    <property type="evidence" value="ECO:0007669"/>
    <property type="project" value="InterPro"/>
</dbReference>
<reference evidence="2" key="1">
    <citation type="submission" date="2020-05" db="EMBL/GenBank/DDBJ databases">
        <authorList>
            <person name="Chiriac C."/>
            <person name="Salcher M."/>
            <person name="Ghai R."/>
            <person name="Kavagutti S V."/>
        </authorList>
    </citation>
    <scope>NUCLEOTIDE SEQUENCE</scope>
</reference>
<dbReference type="PANTHER" id="PTHR43244:SF2">
    <property type="entry name" value="CONSERVED HYPOTHETICAL ALANINE AND PROLINE-RICH PROTEIN"/>
    <property type="match status" value="1"/>
</dbReference>
<dbReference type="NCBIfam" id="TIGR03620">
    <property type="entry name" value="F420_MSMEG_4141"/>
    <property type="match status" value="1"/>
</dbReference>
<dbReference type="InterPro" id="IPR019922">
    <property type="entry name" value="Lucif-like_OxRdatse_MSMEG_4141"/>
</dbReference>
<feature type="domain" description="Luciferase-like" evidence="1">
    <location>
        <begin position="20"/>
        <end position="270"/>
    </location>
</feature>
<dbReference type="InterPro" id="IPR011251">
    <property type="entry name" value="Luciferase-like_dom"/>
</dbReference>
<gene>
    <name evidence="2" type="ORF">UFOPK3317_00503</name>
</gene>
<dbReference type="SUPFAM" id="SSF51679">
    <property type="entry name" value="Bacterial luciferase-like"/>
    <property type="match status" value="1"/>
</dbReference>
<name>A0A6J7D3A1_9ZZZZ</name>